<evidence type="ECO:0000313" key="1">
    <source>
        <dbReference type="EMBL" id="VAW76588.1"/>
    </source>
</evidence>
<accession>A0A3B0Y747</accession>
<organism evidence="1">
    <name type="scientific">hydrothermal vent metagenome</name>
    <dbReference type="NCBI Taxonomy" id="652676"/>
    <lineage>
        <taxon>unclassified sequences</taxon>
        <taxon>metagenomes</taxon>
        <taxon>ecological metagenomes</taxon>
    </lineage>
</organism>
<name>A0A3B0Y747_9ZZZZ</name>
<reference evidence="1" key="1">
    <citation type="submission" date="2018-06" db="EMBL/GenBank/DDBJ databases">
        <authorList>
            <person name="Zhirakovskaya E."/>
        </authorList>
    </citation>
    <scope>NUCLEOTIDE SEQUENCE</scope>
</reference>
<dbReference type="AlphaFoldDB" id="A0A3B0Y747"/>
<sequence>MCGSCNVRIDDVWLRLRTNQVYRTPDHERGVTFLLSEVNEASIEILPQELVINRVCFSDVVHYLRYYQHYDTNPCTINSNDDPNLSGDLCLTARVRNHNERRCINYILPILQNHGLAGIDCTEPNTTWLVSRGA</sequence>
<proteinExistence type="predicted"/>
<protein>
    <submittedName>
        <fullName evidence="1">Uncharacterized protein</fullName>
    </submittedName>
</protein>
<gene>
    <name evidence="1" type="ORF">MNBD_GAMMA12-2269</name>
</gene>
<dbReference type="EMBL" id="UOFL01000110">
    <property type="protein sequence ID" value="VAW76588.1"/>
    <property type="molecule type" value="Genomic_DNA"/>
</dbReference>